<keyword evidence="1" id="KW-1133">Transmembrane helix</keyword>
<gene>
    <name evidence="3" type="ORF">FRD01_07355</name>
</gene>
<feature type="transmembrane region" description="Helical" evidence="1">
    <location>
        <begin position="81"/>
        <end position="102"/>
    </location>
</feature>
<dbReference type="InterPro" id="IPR028087">
    <property type="entry name" value="Tad_N"/>
</dbReference>
<reference evidence="3 4" key="1">
    <citation type="submission" date="2019-08" db="EMBL/GenBank/DDBJ databases">
        <authorList>
            <person name="Liang Q."/>
        </authorList>
    </citation>
    <scope>NUCLEOTIDE SEQUENCE [LARGE SCALE GENOMIC DNA]</scope>
    <source>
        <strain evidence="3 4">V1718</strain>
    </source>
</reference>
<proteinExistence type="predicted"/>
<accession>A0A5B8XN65</accession>
<dbReference type="EMBL" id="CP042467">
    <property type="protein sequence ID" value="QED27060.1"/>
    <property type="molecule type" value="Genomic_DNA"/>
</dbReference>
<keyword evidence="1" id="KW-0812">Transmembrane</keyword>
<evidence type="ECO:0000256" key="1">
    <source>
        <dbReference type="SAM" id="Phobius"/>
    </source>
</evidence>
<dbReference type="RefSeq" id="WP_146958745.1">
    <property type="nucleotide sequence ID" value="NZ_CP042467.1"/>
</dbReference>
<dbReference type="OrthoDB" id="5526210at2"/>
<dbReference type="AlphaFoldDB" id="A0A5B8XN65"/>
<protein>
    <recommendedName>
        <fullName evidence="2">Putative Flp pilus-assembly TadG-like N-terminal domain-containing protein</fullName>
    </recommendedName>
</protein>
<feature type="transmembrane region" description="Helical" evidence="1">
    <location>
        <begin position="300"/>
        <end position="317"/>
    </location>
</feature>
<keyword evidence="1" id="KW-0472">Membrane</keyword>
<sequence length="482" mass="54221">MKKHMAILHKFHEDRSGAVLLLSLAAILIIMMLSWVIIDAGKSARDKIELQAAADAAAFSQASVKSRIMNMVAYTNVAKRSIIGIQAMYLGMWTGFMGWLLWRWSKCRWYRPDICIDALANTFLWFREFMGDYRQLTGANPLAAMCGGKKSCRRLLNRTFGFSGSGSDRSYHRRDLVALDNYQLYMTRLGVWWGYSESIVRGMRNGATTVSSFPVPFGQIIGPIPNLLQALKNALPSGLSGSFVGTGLFDEFPIERMSYRDLRRNHMHGVPGRTDPAYAVEHLANSLQHKRRSTMGAKSNLAYVLGLAAFDLGYGMTTDQMGRVGQPWTFKEYENHGQWTTRSSNLVLSYGNRPERFGDDRNKYGFMSRDYEHQLGVIDEVGYKASGYWSMARAEMSYQDGRPNPFRPSWTARMRPIALPGEWEEAKFDLNRAYHDMLPYLALSSLVGVGSGADLMASGIDFVNMERATRAFGHSTIDGVGK</sequence>
<dbReference type="Proteomes" id="UP000321595">
    <property type="component" value="Chromosome"/>
</dbReference>
<evidence type="ECO:0000313" key="4">
    <source>
        <dbReference type="Proteomes" id="UP000321595"/>
    </source>
</evidence>
<evidence type="ECO:0000259" key="2">
    <source>
        <dbReference type="Pfam" id="PF13400"/>
    </source>
</evidence>
<evidence type="ECO:0000313" key="3">
    <source>
        <dbReference type="EMBL" id="QED27060.1"/>
    </source>
</evidence>
<dbReference type="Pfam" id="PF13400">
    <property type="entry name" value="Tad"/>
    <property type="match status" value="1"/>
</dbReference>
<feature type="domain" description="Putative Flp pilus-assembly TadG-like N-terminal" evidence="2">
    <location>
        <begin position="17"/>
        <end position="58"/>
    </location>
</feature>
<feature type="transmembrane region" description="Helical" evidence="1">
    <location>
        <begin position="20"/>
        <end position="38"/>
    </location>
</feature>
<organism evidence="3 4">
    <name type="scientific">Microvenator marinus</name>
    <dbReference type="NCBI Taxonomy" id="2600177"/>
    <lineage>
        <taxon>Bacteria</taxon>
        <taxon>Deltaproteobacteria</taxon>
        <taxon>Bradymonadales</taxon>
        <taxon>Microvenatoraceae</taxon>
        <taxon>Microvenator</taxon>
    </lineage>
</organism>
<keyword evidence="4" id="KW-1185">Reference proteome</keyword>
<name>A0A5B8XN65_9DELT</name>
<dbReference type="KEGG" id="bbae:FRD01_07355"/>